<sequence length="360" mass="39215">MKISHFALISATLSGSLFAQDIKIVGTITQPIKPSPSVLSATKTGAPKQIKLLKVELSAEAKESLANKAKMALAHTQQFAANPSNSKYPSQVELGMNDVPVLNQGMYGTCVTFAVTAAIDAVLKKGDYLSQLCQLQLGNYLEKNAYSISGWEGSYGRVVLSQMDTFGIVPKSQEQIEGCGGLSRYPADGMADPDGAMSVREYHQLSESVADQVAWSPILDIFQTLADRVDTNKTLNEVKASLVAGDRVTFAVLLLDFDLGLVGAVGKNHAENDTWVLTPEIARDVYLNPNFGGHEMVITGYDDNAIAVDDQGREYRGLLTLRNSWGDKVGDKGDFYMSYDYFKLLVTEAQRIRDVSYSDD</sequence>
<dbReference type="OrthoDB" id="3648721at2"/>
<feature type="signal peptide" evidence="1">
    <location>
        <begin position="1"/>
        <end position="19"/>
    </location>
</feature>
<dbReference type="STRING" id="1034943.BN59_00522"/>
<proteinExistence type="predicted"/>
<keyword evidence="3" id="KW-1185">Reference proteome</keyword>
<dbReference type="Proteomes" id="UP000044071">
    <property type="component" value="Unassembled WGS sequence"/>
</dbReference>
<dbReference type="Pfam" id="PF03051">
    <property type="entry name" value="Peptidase_C1_2"/>
    <property type="match status" value="1"/>
</dbReference>
<evidence type="ECO:0000313" key="2">
    <source>
        <dbReference type="EMBL" id="CDZ76255.1"/>
    </source>
</evidence>
<dbReference type="GO" id="GO:0006508">
    <property type="term" value="P:proteolysis"/>
    <property type="evidence" value="ECO:0007669"/>
    <property type="project" value="InterPro"/>
</dbReference>
<feature type="chain" id="PRO_5009743942" evidence="1">
    <location>
        <begin position="20"/>
        <end position="360"/>
    </location>
</feature>
<dbReference type="SUPFAM" id="SSF54001">
    <property type="entry name" value="Cysteine proteinases"/>
    <property type="match status" value="1"/>
</dbReference>
<dbReference type="AlphaFoldDB" id="A0A078KPC7"/>
<name>A0A078KPC7_9GAMM</name>
<reference evidence="2 3" key="1">
    <citation type="submission" date="2014-06" db="EMBL/GenBank/DDBJ databases">
        <authorList>
            <person name="Urmite Genomes Urmite Genomes"/>
        </authorList>
    </citation>
    <scope>NUCLEOTIDE SEQUENCE [LARGE SCALE GENOMIC DNA]</scope>
</reference>
<evidence type="ECO:0000313" key="3">
    <source>
        <dbReference type="Proteomes" id="UP000044071"/>
    </source>
</evidence>
<dbReference type="eggNOG" id="COG4870">
    <property type="taxonomic scope" value="Bacteria"/>
</dbReference>
<dbReference type="InterPro" id="IPR038765">
    <property type="entry name" value="Papain-like_cys_pep_sf"/>
</dbReference>
<evidence type="ECO:0000256" key="1">
    <source>
        <dbReference type="SAM" id="SignalP"/>
    </source>
</evidence>
<organism evidence="2 3">
    <name type="scientific">Legionella massiliensis</name>
    <dbReference type="NCBI Taxonomy" id="1034943"/>
    <lineage>
        <taxon>Bacteria</taxon>
        <taxon>Pseudomonadati</taxon>
        <taxon>Pseudomonadota</taxon>
        <taxon>Gammaproteobacteria</taxon>
        <taxon>Legionellales</taxon>
        <taxon>Legionellaceae</taxon>
        <taxon>Legionella</taxon>
    </lineage>
</organism>
<protein>
    <submittedName>
        <fullName evidence="2">Peptidase C1-like family protein</fullName>
    </submittedName>
</protein>
<accession>A0A078KPC7</accession>
<dbReference type="EMBL" id="CCSB01000001">
    <property type="protein sequence ID" value="CDZ76255.1"/>
    <property type="molecule type" value="Genomic_DNA"/>
</dbReference>
<dbReference type="RefSeq" id="WP_043872828.1">
    <property type="nucleotide sequence ID" value="NZ_CCVW01000001.1"/>
</dbReference>
<dbReference type="Gene3D" id="3.90.70.10">
    <property type="entry name" value="Cysteine proteinases"/>
    <property type="match status" value="1"/>
</dbReference>
<dbReference type="CDD" id="cd02619">
    <property type="entry name" value="Peptidase_C1"/>
    <property type="match status" value="1"/>
</dbReference>
<gene>
    <name evidence="2" type="ORF">BN59_00522</name>
</gene>
<dbReference type="InterPro" id="IPR004134">
    <property type="entry name" value="Peptidase_C1B"/>
</dbReference>
<dbReference type="GO" id="GO:0070005">
    <property type="term" value="F:cysteine-type aminopeptidase activity"/>
    <property type="evidence" value="ECO:0007669"/>
    <property type="project" value="InterPro"/>
</dbReference>
<keyword evidence="1" id="KW-0732">Signal</keyword>